<dbReference type="Proteomes" id="UP001500943">
    <property type="component" value="Unassembled WGS sequence"/>
</dbReference>
<evidence type="ECO:0000313" key="3">
    <source>
        <dbReference type="Proteomes" id="UP001500943"/>
    </source>
</evidence>
<name>A0ABP4GAQ6_9MICO</name>
<organism evidence="2 3">
    <name type="scientific">Rhodoglobus aureus</name>
    <dbReference type="NCBI Taxonomy" id="191497"/>
    <lineage>
        <taxon>Bacteria</taxon>
        <taxon>Bacillati</taxon>
        <taxon>Actinomycetota</taxon>
        <taxon>Actinomycetes</taxon>
        <taxon>Micrococcales</taxon>
        <taxon>Microbacteriaceae</taxon>
        <taxon>Rhodoglobus</taxon>
    </lineage>
</organism>
<proteinExistence type="predicted"/>
<dbReference type="RefSeq" id="WP_343924668.1">
    <property type="nucleotide sequence ID" value="NZ_BAAAKW010000028.1"/>
</dbReference>
<keyword evidence="3" id="KW-1185">Reference proteome</keyword>
<feature type="region of interest" description="Disordered" evidence="1">
    <location>
        <begin position="38"/>
        <end position="101"/>
    </location>
</feature>
<sequence length="101" mass="10323">MCNAFSHGGLGANSTPYANFVIAADGADNIAGYCAEVTKPGRSDKHDSVESDADGDGDGDGDGAETDQDKKTKAEVSAKKAAKTAEKDARKSNKSSSKGRP</sequence>
<feature type="compositionally biased region" description="Basic and acidic residues" evidence="1">
    <location>
        <begin position="67"/>
        <end position="91"/>
    </location>
</feature>
<reference evidence="3" key="1">
    <citation type="journal article" date="2019" name="Int. J. Syst. Evol. Microbiol.">
        <title>The Global Catalogue of Microorganisms (GCM) 10K type strain sequencing project: providing services to taxonomists for standard genome sequencing and annotation.</title>
        <authorList>
            <consortium name="The Broad Institute Genomics Platform"/>
            <consortium name="The Broad Institute Genome Sequencing Center for Infectious Disease"/>
            <person name="Wu L."/>
            <person name="Ma J."/>
        </authorList>
    </citation>
    <scope>NUCLEOTIDE SEQUENCE [LARGE SCALE GENOMIC DNA]</scope>
    <source>
        <strain evidence="3">JCM 12762</strain>
    </source>
</reference>
<feature type="compositionally biased region" description="Basic and acidic residues" evidence="1">
    <location>
        <begin position="39"/>
        <end position="49"/>
    </location>
</feature>
<protein>
    <submittedName>
        <fullName evidence="2">Uncharacterized protein</fullName>
    </submittedName>
</protein>
<comment type="caution">
    <text evidence="2">The sequence shown here is derived from an EMBL/GenBank/DDBJ whole genome shotgun (WGS) entry which is preliminary data.</text>
</comment>
<accession>A0ABP4GAQ6</accession>
<evidence type="ECO:0000256" key="1">
    <source>
        <dbReference type="SAM" id="MobiDB-lite"/>
    </source>
</evidence>
<feature type="compositionally biased region" description="Acidic residues" evidence="1">
    <location>
        <begin position="50"/>
        <end position="66"/>
    </location>
</feature>
<gene>
    <name evidence="2" type="ORF">GCM10009655_15370</name>
</gene>
<evidence type="ECO:0000313" key="2">
    <source>
        <dbReference type="EMBL" id="GAA1216924.1"/>
    </source>
</evidence>
<dbReference type="EMBL" id="BAAAKW010000028">
    <property type="protein sequence ID" value="GAA1216924.1"/>
    <property type="molecule type" value="Genomic_DNA"/>
</dbReference>